<gene>
    <name evidence="7" type="ORF">P0M35_02145</name>
</gene>
<feature type="transmembrane region" description="Helical" evidence="6">
    <location>
        <begin position="99"/>
        <end position="120"/>
    </location>
</feature>
<sequence length="363" mass="41805">MMKLKIIDKYLIKQFISTLFFALISFTLIFVILDMMENLDDFIDESVNSNIVLQYYIVFIPEIIRLILPISILLATLFTSGKMANLNELTAFKAGGISLYRFMLPFLIVTFFISLINIYFSGYIVPHANKHKVFIEQTYMKKGLVHFGSNIFFQDTKTRIVTINFYDISLGQANQVSIQDFDSFDKTKIVSRTDCERMIYDTTKHSWIALNGSTRIFNDSTEYLENFSTKEFNNLHFSPDDVIKKQRKPEELTLTELDEFIKEQIRTGNISTKLEIAYHSRIAYAFSSIIVVLFGLPISANKRKSGLALQFGINMLVTFLYLFFMKISQAFGENGILPPIITAWTANFIFLIAAVVNIKYAMK</sequence>
<keyword evidence="4 6" id="KW-1133">Transmembrane helix</keyword>
<keyword evidence="5 6" id="KW-0472">Membrane</keyword>
<dbReference type="GO" id="GO:0015920">
    <property type="term" value="P:lipopolysaccharide transport"/>
    <property type="evidence" value="ECO:0007669"/>
    <property type="project" value="TreeGrafter"/>
</dbReference>
<evidence type="ECO:0000256" key="2">
    <source>
        <dbReference type="ARBA" id="ARBA00022475"/>
    </source>
</evidence>
<feature type="transmembrane region" description="Helical" evidence="6">
    <location>
        <begin position="307"/>
        <end position="324"/>
    </location>
</feature>
<dbReference type="RefSeq" id="WP_321534705.1">
    <property type="nucleotide sequence ID" value="NZ_JARGDL010000002.1"/>
</dbReference>
<protein>
    <submittedName>
        <fullName evidence="7">LptF/LptG family permease</fullName>
    </submittedName>
</protein>
<evidence type="ECO:0000256" key="6">
    <source>
        <dbReference type="SAM" id="Phobius"/>
    </source>
</evidence>
<feature type="transmembrane region" description="Helical" evidence="6">
    <location>
        <begin position="12"/>
        <end position="33"/>
    </location>
</feature>
<feature type="transmembrane region" description="Helical" evidence="6">
    <location>
        <begin position="53"/>
        <end position="78"/>
    </location>
</feature>
<dbReference type="InterPro" id="IPR005495">
    <property type="entry name" value="LptG/LptF_permease"/>
</dbReference>
<dbReference type="Proteomes" id="UP001221302">
    <property type="component" value="Unassembled WGS sequence"/>
</dbReference>
<keyword evidence="3 6" id="KW-0812">Transmembrane</keyword>
<comment type="caution">
    <text evidence="7">The sequence shown here is derived from an EMBL/GenBank/DDBJ whole genome shotgun (WGS) entry which is preliminary data.</text>
</comment>
<evidence type="ECO:0000256" key="4">
    <source>
        <dbReference type="ARBA" id="ARBA00022989"/>
    </source>
</evidence>
<keyword evidence="8" id="KW-1185">Reference proteome</keyword>
<dbReference type="AlphaFoldDB" id="A0AAE3NYI0"/>
<evidence type="ECO:0000313" key="7">
    <source>
        <dbReference type="EMBL" id="MDF1610939.1"/>
    </source>
</evidence>
<accession>A0AAE3NYI0</accession>
<dbReference type="PANTHER" id="PTHR33529:SF8">
    <property type="entry name" value="PERMEASE, YJGP_YJGQ FAMILY"/>
    <property type="match status" value="1"/>
</dbReference>
<reference evidence="7" key="1">
    <citation type="submission" date="2023-03" db="EMBL/GenBank/DDBJ databases">
        <title>Stygiobacter electus gen. nov., sp. nov., facultatively anaerobic thermotolerant bacterium of the class Ignavibacteria from a well of Yessentuki mineral water deposit.</title>
        <authorList>
            <person name="Podosokorskaya O.A."/>
            <person name="Elcheninov A.G."/>
            <person name="Petrova N.F."/>
            <person name="Zavarzina D.G."/>
            <person name="Kublanov I.V."/>
            <person name="Merkel A.Y."/>
        </authorList>
    </citation>
    <scope>NUCLEOTIDE SEQUENCE</scope>
    <source>
        <strain evidence="7">09-Me</strain>
    </source>
</reference>
<feature type="transmembrane region" description="Helical" evidence="6">
    <location>
        <begin position="336"/>
        <end position="358"/>
    </location>
</feature>
<feature type="transmembrane region" description="Helical" evidence="6">
    <location>
        <begin position="282"/>
        <end position="300"/>
    </location>
</feature>
<evidence type="ECO:0000256" key="5">
    <source>
        <dbReference type="ARBA" id="ARBA00023136"/>
    </source>
</evidence>
<evidence type="ECO:0000256" key="1">
    <source>
        <dbReference type="ARBA" id="ARBA00004651"/>
    </source>
</evidence>
<comment type="subcellular location">
    <subcellularLocation>
        <location evidence="1">Cell membrane</location>
        <topology evidence="1">Multi-pass membrane protein</topology>
    </subcellularLocation>
</comment>
<dbReference type="PANTHER" id="PTHR33529">
    <property type="entry name" value="SLR0882 PROTEIN-RELATED"/>
    <property type="match status" value="1"/>
</dbReference>
<keyword evidence="2" id="KW-1003">Cell membrane</keyword>
<proteinExistence type="predicted"/>
<dbReference type="GO" id="GO:0043190">
    <property type="term" value="C:ATP-binding cassette (ABC) transporter complex"/>
    <property type="evidence" value="ECO:0007669"/>
    <property type="project" value="TreeGrafter"/>
</dbReference>
<dbReference type="Pfam" id="PF03739">
    <property type="entry name" value="LptF_LptG"/>
    <property type="match status" value="1"/>
</dbReference>
<evidence type="ECO:0000256" key="3">
    <source>
        <dbReference type="ARBA" id="ARBA00022692"/>
    </source>
</evidence>
<evidence type="ECO:0000313" key="8">
    <source>
        <dbReference type="Proteomes" id="UP001221302"/>
    </source>
</evidence>
<dbReference type="EMBL" id="JARGDL010000002">
    <property type="protein sequence ID" value="MDF1610939.1"/>
    <property type="molecule type" value="Genomic_DNA"/>
</dbReference>
<name>A0AAE3NYI0_9BACT</name>
<organism evidence="7 8">
    <name type="scientific">Stygiobacter electus</name>
    <dbReference type="NCBI Taxonomy" id="3032292"/>
    <lineage>
        <taxon>Bacteria</taxon>
        <taxon>Pseudomonadati</taxon>
        <taxon>Ignavibacteriota</taxon>
        <taxon>Ignavibacteria</taxon>
        <taxon>Ignavibacteriales</taxon>
        <taxon>Melioribacteraceae</taxon>
        <taxon>Stygiobacter</taxon>
    </lineage>
</organism>